<keyword evidence="2" id="KW-1185">Reference proteome</keyword>
<dbReference type="RefSeq" id="WP_187707540.1">
    <property type="nucleotide sequence ID" value="NZ_CP060823.1"/>
</dbReference>
<geneLocation type="plasmid" evidence="1 2">
    <name>p-r.curvispora1</name>
</geneLocation>
<evidence type="ECO:0000313" key="1">
    <source>
        <dbReference type="EMBL" id="QNP31363.1"/>
    </source>
</evidence>
<dbReference type="EMBL" id="CP060823">
    <property type="protein sequence ID" value="QNP31363.1"/>
    <property type="molecule type" value="Genomic_DNA"/>
</dbReference>
<name>A0A7H0F5P7_9CYAN</name>
<gene>
    <name evidence="1" type="ORF">IAR63_17955</name>
</gene>
<keyword evidence="1" id="KW-0614">Plasmid</keyword>
<sequence>MAIHEIFKRSMDMYGVRGKDLAVTAGVSAQHVTDFRQGRKWVSEGTLEALLRGMERLSPGSIKYFCDSLVSQKLIEVDYRRQNTNLDNKKMMLANLVKSANIDELESLSVAINKRWKELIKNQENEEDA</sequence>
<accession>A0A7H0F5P7</accession>
<proteinExistence type="predicted"/>
<dbReference type="AlphaFoldDB" id="A0A7H0F5P7"/>
<organism evidence="1 2">
    <name type="scientific">Cylindrospermopsis curvispora GIHE-G1</name>
    <dbReference type="NCBI Taxonomy" id="2666332"/>
    <lineage>
        <taxon>Bacteria</taxon>
        <taxon>Bacillati</taxon>
        <taxon>Cyanobacteriota</taxon>
        <taxon>Cyanophyceae</taxon>
        <taxon>Nostocales</taxon>
        <taxon>Aphanizomenonaceae</taxon>
        <taxon>Cylindrospermopsis</taxon>
    </lineage>
</organism>
<dbReference type="KEGG" id="ccur:IAR63_17955"/>
<evidence type="ECO:0000313" key="2">
    <source>
        <dbReference type="Proteomes" id="UP000516013"/>
    </source>
</evidence>
<protein>
    <submittedName>
        <fullName evidence="1">XRE family transcriptional regulator</fullName>
    </submittedName>
</protein>
<reference evidence="1 2" key="1">
    <citation type="submission" date="2020-08" db="EMBL/GenBank/DDBJ databases">
        <title>Complete genome sequence of Raphidiopsis curvispora isolated from drinking water reservoir in South Korea.</title>
        <authorList>
            <person name="Jeong J."/>
        </authorList>
    </citation>
    <scope>NUCLEOTIDE SEQUENCE [LARGE SCALE GENOMIC DNA]</scope>
    <source>
        <strain evidence="1 2">GIHE-G1</strain>
        <plasmid evidence="1 2">p-r.curvispora1</plasmid>
    </source>
</reference>
<dbReference type="Proteomes" id="UP000516013">
    <property type="component" value="Plasmid p-r.curvispora1"/>
</dbReference>